<evidence type="ECO:0000256" key="3">
    <source>
        <dbReference type="SAM" id="SignalP"/>
    </source>
</evidence>
<protein>
    <submittedName>
        <fullName evidence="4">Uncharacterized protein</fullName>
    </submittedName>
</protein>
<evidence type="ECO:0000313" key="5">
    <source>
        <dbReference type="Proteomes" id="UP000019335"/>
    </source>
</evidence>
<accession>W7TU22</accession>
<keyword evidence="5" id="KW-1185">Reference proteome</keyword>
<dbReference type="Proteomes" id="UP000019335">
    <property type="component" value="Chromosome 15"/>
</dbReference>
<evidence type="ECO:0000313" key="4">
    <source>
        <dbReference type="EMBL" id="EWM23829.1"/>
    </source>
</evidence>
<feature type="transmembrane region" description="Helical" evidence="2">
    <location>
        <begin position="104"/>
        <end position="127"/>
    </location>
</feature>
<name>W7TU22_9STRA</name>
<sequence length="204" mass="22279">MTTNAYSRLLVLTFCTLWITLARAQDLEGICLGFNRTFGGLQNYRSLCHACFDQGCGVCAPPAKHKHYIGAASCVKDASFCSTAYTKAGDDGAHQVCNVTIIPFAAVIAVLVLCVLCCAGCLGYCGLSLRRYWVVRQVLEAKRKEQGYGEGEEEKEETKEGFRESNAHRAGGEHKSIFNSNVVSHLSLSMPAQLSAEKVMQRNV</sequence>
<keyword evidence="2" id="KW-1133">Transmembrane helix</keyword>
<feature type="signal peptide" evidence="3">
    <location>
        <begin position="1"/>
        <end position="24"/>
    </location>
</feature>
<feature type="chain" id="PRO_5004903897" evidence="3">
    <location>
        <begin position="25"/>
        <end position="204"/>
    </location>
</feature>
<gene>
    <name evidence="4" type="ORF">Naga_100362g2</name>
</gene>
<reference evidence="4 5" key="1">
    <citation type="journal article" date="2014" name="Mol. Plant">
        <title>Chromosome Scale Genome Assembly and Transcriptome Profiling of Nannochloropsis gaditana in Nitrogen Depletion.</title>
        <authorList>
            <person name="Corteggiani Carpinelli E."/>
            <person name="Telatin A."/>
            <person name="Vitulo N."/>
            <person name="Forcato C."/>
            <person name="D'Angelo M."/>
            <person name="Schiavon R."/>
            <person name="Vezzi A."/>
            <person name="Giacometti G.M."/>
            <person name="Morosinotto T."/>
            <person name="Valle G."/>
        </authorList>
    </citation>
    <scope>NUCLEOTIDE SEQUENCE [LARGE SCALE GENOMIC DNA]</scope>
    <source>
        <strain evidence="4 5">B-31</strain>
    </source>
</reference>
<proteinExistence type="predicted"/>
<comment type="caution">
    <text evidence="4">The sequence shown here is derived from an EMBL/GenBank/DDBJ whole genome shotgun (WGS) entry which is preliminary data.</text>
</comment>
<keyword evidence="2" id="KW-0812">Transmembrane</keyword>
<organism evidence="4 5">
    <name type="scientific">Nannochloropsis gaditana</name>
    <dbReference type="NCBI Taxonomy" id="72520"/>
    <lineage>
        <taxon>Eukaryota</taxon>
        <taxon>Sar</taxon>
        <taxon>Stramenopiles</taxon>
        <taxon>Ochrophyta</taxon>
        <taxon>Eustigmatophyceae</taxon>
        <taxon>Eustigmatales</taxon>
        <taxon>Monodopsidaceae</taxon>
        <taxon>Nannochloropsis</taxon>
    </lineage>
</organism>
<dbReference type="EMBL" id="AZIL01001434">
    <property type="protein sequence ID" value="EWM23829.1"/>
    <property type="molecule type" value="Genomic_DNA"/>
</dbReference>
<keyword evidence="2" id="KW-0472">Membrane</keyword>
<dbReference type="AlphaFoldDB" id="W7TU22"/>
<evidence type="ECO:0000256" key="1">
    <source>
        <dbReference type="SAM" id="MobiDB-lite"/>
    </source>
</evidence>
<keyword evidence="3" id="KW-0732">Signal</keyword>
<feature type="region of interest" description="Disordered" evidence="1">
    <location>
        <begin position="145"/>
        <end position="168"/>
    </location>
</feature>
<evidence type="ECO:0000256" key="2">
    <source>
        <dbReference type="SAM" id="Phobius"/>
    </source>
</evidence>
<feature type="compositionally biased region" description="Basic and acidic residues" evidence="1">
    <location>
        <begin position="156"/>
        <end position="168"/>
    </location>
</feature>